<gene>
    <name evidence="3" type="ORF">BOTBODRAFT_521971</name>
</gene>
<keyword evidence="1" id="KW-0472">Membrane</keyword>
<keyword evidence="2" id="KW-0732">Signal</keyword>
<dbReference type="Proteomes" id="UP000027195">
    <property type="component" value="Unassembled WGS sequence"/>
</dbReference>
<proteinExistence type="predicted"/>
<dbReference type="InParanoid" id="A0A067MDD5"/>
<evidence type="ECO:0000256" key="2">
    <source>
        <dbReference type="SAM" id="SignalP"/>
    </source>
</evidence>
<keyword evidence="1" id="KW-0812">Transmembrane</keyword>
<accession>A0A067MDD5</accession>
<feature type="transmembrane region" description="Helical" evidence="1">
    <location>
        <begin position="90"/>
        <end position="108"/>
    </location>
</feature>
<reference evidence="4" key="1">
    <citation type="journal article" date="2014" name="Proc. Natl. Acad. Sci. U.S.A.">
        <title>Extensive sampling of basidiomycete genomes demonstrates inadequacy of the white-rot/brown-rot paradigm for wood decay fungi.</title>
        <authorList>
            <person name="Riley R."/>
            <person name="Salamov A.A."/>
            <person name="Brown D.W."/>
            <person name="Nagy L.G."/>
            <person name="Floudas D."/>
            <person name="Held B.W."/>
            <person name="Levasseur A."/>
            <person name="Lombard V."/>
            <person name="Morin E."/>
            <person name="Otillar R."/>
            <person name="Lindquist E.A."/>
            <person name="Sun H."/>
            <person name="LaButti K.M."/>
            <person name="Schmutz J."/>
            <person name="Jabbour D."/>
            <person name="Luo H."/>
            <person name="Baker S.E."/>
            <person name="Pisabarro A.G."/>
            <person name="Walton J.D."/>
            <person name="Blanchette R.A."/>
            <person name="Henrissat B."/>
            <person name="Martin F."/>
            <person name="Cullen D."/>
            <person name="Hibbett D.S."/>
            <person name="Grigoriev I.V."/>
        </authorList>
    </citation>
    <scope>NUCLEOTIDE SEQUENCE [LARGE SCALE GENOMIC DNA]</scope>
    <source>
        <strain evidence="4">FD-172 SS1</strain>
    </source>
</reference>
<evidence type="ECO:0000313" key="3">
    <source>
        <dbReference type="EMBL" id="KDQ09606.1"/>
    </source>
</evidence>
<feature type="signal peptide" evidence="2">
    <location>
        <begin position="1"/>
        <end position="30"/>
    </location>
</feature>
<protein>
    <submittedName>
        <fullName evidence="3">Uncharacterized protein</fullName>
    </submittedName>
</protein>
<dbReference type="EMBL" id="KL198076">
    <property type="protein sequence ID" value="KDQ09606.1"/>
    <property type="molecule type" value="Genomic_DNA"/>
</dbReference>
<dbReference type="HOGENOM" id="CLU_1695205_0_0_1"/>
<evidence type="ECO:0000256" key="1">
    <source>
        <dbReference type="SAM" id="Phobius"/>
    </source>
</evidence>
<feature type="chain" id="PRO_5001641198" evidence="2">
    <location>
        <begin position="31"/>
        <end position="155"/>
    </location>
</feature>
<keyword evidence="4" id="KW-1185">Reference proteome</keyword>
<keyword evidence="1" id="KW-1133">Transmembrane helix</keyword>
<organism evidence="3 4">
    <name type="scientific">Botryobasidium botryosum (strain FD-172 SS1)</name>
    <dbReference type="NCBI Taxonomy" id="930990"/>
    <lineage>
        <taxon>Eukaryota</taxon>
        <taxon>Fungi</taxon>
        <taxon>Dikarya</taxon>
        <taxon>Basidiomycota</taxon>
        <taxon>Agaricomycotina</taxon>
        <taxon>Agaricomycetes</taxon>
        <taxon>Cantharellales</taxon>
        <taxon>Botryobasidiaceae</taxon>
        <taxon>Botryobasidium</taxon>
    </lineage>
</organism>
<name>A0A067MDD5_BOTB1</name>
<sequence length="155" mass="17235">MSNAIFVTRDQLSTLFSLLSWLGVLSLTAAHSQNVKYWNFSGLGSICRDEAGRLLASVGPSLKDICANPGATPMLTRVSVSNLSISLKTHVSSVLVFILCIAFTFPFYDNSRTRPIPQPPYLPSNRSGLDIYHGPRPNETLIHFSNFYTSRHFRN</sequence>
<dbReference type="AlphaFoldDB" id="A0A067MDD5"/>
<evidence type="ECO:0000313" key="4">
    <source>
        <dbReference type="Proteomes" id="UP000027195"/>
    </source>
</evidence>